<dbReference type="PROSITE" id="PS50983">
    <property type="entry name" value="FE_B12_PBP"/>
    <property type="match status" value="1"/>
</dbReference>
<feature type="chain" id="PRO_5039423382" evidence="3">
    <location>
        <begin position="23"/>
        <end position="365"/>
    </location>
</feature>
<evidence type="ECO:0000259" key="4">
    <source>
        <dbReference type="PROSITE" id="PS50983"/>
    </source>
</evidence>
<feature type="signal peptide" evidence="3">
    <location>
        <begin position="1"/>
        <end position="22"/>
    </location>
</feature>
<keyword evidence="6" id="KW-1185">Reference proteome</keyword>
<gene>
    <name evidence="5" type="ORF">H8S09_12040</name>
</gene>
<dbReference type="Proteomes" id="UP000615234">
    <property type="component" value="Unassembled WGS sequence"/>
</dbReference>
<dbReference type="SUPFAM" id="SSF53807">
    <property type="entry name" value="Helical backbone' metal receptor"/>
    <property type="match status" value="1"/>
</dbReference>
<evidence type="ECO:0000256" key="2">
    <source>
        <dbReference type="SAM" id="MobiDB-lite"/>
    </source>
</evidence>
<dbReference type="PANTHER" id="PTHR30535:SF34">
    <property type="entry name" value="MOLYBDATE-BINDING PROTEIN MOLA"/>
    <property type="match status" value="1"/>
</dbReference>
<evidence type="ECO:0000256" key="3">
    <source>
        <dbReference type="SAM" id="SignalP"/>
    </source>
</evidence>
<dbReference type="PROSITE" id="PS51257">
    <property type="entry name" value="PROKAR_LIPOPROTEIN"/>
    <property type="match status" value="1"/>
</dbReference>
<comment type="similarity">
    <text evidence="1">Belongs to the bacterial solute-binding protein 8 family.</text>
</comment>
<keyword evidence="3" id="KW-0732">Signal</keyword>
<accession>A0A8I0AN71</accession>
<sequence length="365" mass="39050">MKKTLKKCLSLLLICSLLLSLAGCNTSSKPAGTGTTASSEATSELSSEASSDDVSTEAAEKETSYPVTVTDQADRTVTIEKEPAKIVSGYYIPSSLLIALGLSDKMVGIEAKADKRPIYKLAAPELLELPNVGTAKEFDLETCASLSPDLVILPLKLKDAAKSLTELGIPVLLVNPESVDQLSDMINLIATATNTQDKADKLLDFINQEKEMLTTSLATADGTPNIYLAGNSSLLSTAGPAMYQSGIIELAGGKNVASDISDTYWAEISYEQLLSWNPDYIILASDAEYTVDDVLSDPNLKDCTAVKNNHVYAIPGDIEALDSPVPASILASIWLAGILHPDQVSTDTYTKEMNSFYETFYGIKK</sequence>
<dbReference type="AlphaFoldDB" id="A0A8I0AN71"/>
<feature type="region of interest" description="Disordered" evidence="2">
    <location>
        <begin position="28"/>
        <end position="65"/>
    </location>
</feature>
<dbReference type="InterPro" id="IPR050902">
    <property type="entry name" value="ABC_Transporter_SBP"/>
</dbReference>
<evidence type="ECO:0000256" key="1">
    <source>
        <dbReference type="ARBA" id="ARBA00008814"/>
    </source>
</evidence>
<feature type="compositionally biased region" description="Low complexity" evidence="2">
    <location>
        <begin position="31"/>
        <end position="49"/>
    </location>
</feature>
<organism evidence="5 6">
    <name type="scientific">Coprococcus hominis</name>
    <name type="common">ex Liu et al. 2022</name>
    <dbReference type="NCBI Taxonomy" id="2763039"/>
    <lineage>
        <taxon>Bacteria</taxon>
        <taxon>Bacillati</taxon>
        <taxon>Bacillota</taxon>
        <taxon>Clostridia</taxon>
        <taxon>Lachnospirales</taxon>
        <taxon>Lachnospiraceae</taxon>
        <taxon>Coprococcus</taxon>
    </lineage>
</organism>
<dbReference type="RefSeq" id="WP_186847918.1">
    <property type="nucleotide sequence ID" value="NZ_JACOOX010000006.1"/>
</dbReference>
<name>A0A8I0AN71_9FIRM</name>
<reference evidence="5 6" key="1">
    <citation type="submission" date="2020-08" db="EMBL/GenBank/DDBJ databases">
        <title>Genome public.</title>
        <authorList>
            <person name="Liu C."/>
            <person name="Sun Q."/>
        </authorList>
    </citation>
    <scope>NUCLEOTIDE SEQUENCE [LARGE SCALE GENOMIC DNA]</scope>
    <source>
        <strain evidence="5 6">NSJ-10</strain>
    </source>
</reference>
<dbReference type="Pfam" id="PF01497">
    <property type="entry name" value="Peripla_BP_2"/>
    <property type="match status" value="1"/>
</dbReference>
<comment type="caution">
    <text evidence="5">The sequence shown here is derived from an EMBL/GenBank/DDBJ whole genome shotgun (WGS) entry which is preliminary data.</text>
</comment>
<dbReference type="PANTHER" id="PTHR30535">
    <property type="entry name" value="VITAMIN B12-BINDING PROTEIN"/>
    <property type="match status" value="1"/>
</dbReference>
<evidence type="ECO:0000313" key="5">
    <source>
        <dbReference type="EMBL" id="MBC5663591.1"/>
    </source>
</evidence>
<proteinExistence type="inferred from homology"/>
<evidence type="ECO:0000313" key="6">
    <source>
        <dbReference type="Proteomes" id="UP000615234"/>
    </source>
</evidence>
<dbReference type="Gene3D" id="3.40.50.1980">
    <property type="entry name" value="Nitrogenase molybdenum iron protein domain"/>
    <property type="match status" value="2"/>
</dbReference>
<feature type="domain" description="Fe/B12 periplasmic-binding" evidence="4">
    <location>
        <begin position="85"/>
        <end position="343"/>
    </location>
</feature>
<dbReference type="InterPro" id="IPR002491">
    <property type="entry name" value="ABC_transptr_periplasmic_BD"/>
</dbReference>
<dbReference type="EMBL" id="JACOOX010000006">
    <property type="protein sequence ID" value="MBC5663591.1"/>
    <property type="molecule type" value="Genomic_DNA"/>
</dbReference>
<dbReference type="Gene3D" id="1.20.58.2180">
    <property type="match status" value="1"/>
</dbReference>
<protein>
    <submittedName>
        <fullName evidence="5">ABC transporter substrate-binding protein</fullName>
    </submittedName>
</protein>